<dbReference type="GO" id="GO:0005886">
    <property type="term" value="C:plasma membrane"/>
    <property type="evidence" value="ECO:0007669"/>
    <property type="project" value="UniProtKB-SubCell"/>
</dbReference>
<keyword evidence="9" id="KW-1185">Reference proteome</keyword>
<evidence type="ECO:0000256" key="5">
    <source>
        <dbReference type="ARBA" id="ARBA00022989"/>
    </source>
</evidence>
<organism evidence="8 9">
    <name type="scientific">Prevotella multiformis DSM 16608</name>
    <dbReference type="NCBI Taxonomy" id="888743"/>
    <lineage>
        <taxon>Bacteria</taxon>
        <taxon>Pseudomonadati</taxon>
        <taxon>Bacteroidota</taxon>
        <taxon>Bacteroidia</taxon>
        <taxon>Bacteroidales</taxon>
        <taxon>Prevotellaceae</taxon>
        <taxon>Prevotella</taxon>
    </lineage>
</organism>
<dbReference type="RefSeq" id="WP_007368811.1">
    <property type="nucleotide sequence ID" value="NZ_GL872283.1"/>
</dbReference>
<evidence type="ECO:0000256" key="7">
    <source>
        <dbReference type="SAM" id="Phobius"/>
    </source>
</evidence>
<name>F0F6R2_9BACT</name>
<evidence type="ECO:0000256" key="1">
    <source>
        <dbReference type="ARBA" id="ARBA00004651"/>
    </source>
</evidence>
<feature type="transmembrane region" description="Helical" evidence="7">
    <location>
        <begin position="111"/>
        <end position="131"/>
    </location>
</feature>
<dbReference type="Proteomes" id="UP000005697">
    <property type="component" value="Unassembled WGS sequence"/>
</dbReference>
<dbReference type="eggNOG" id="COG2259">
    <property type="taxonomic scope" value="Bacteria"/>
</dbReference>
<dbReference type="STRING" id="888743.HMPREF9141_1284"/>
<proteinExistence type="inferred from homology"/>
<evidence type="ECO:0000313" key="8">
    <source>
        <dbReference type="EMBL" id="EGC20344.1"/>
    </source>
</evidence>
<dbReference type="Pfam" id="PF07681">
    <property type="entry name" value="DoxX"/>
    <property type="match status" value="1"/>
</dbReference>
<reference evidence="8 9" key="1">
    <citation type="submission" date="2011-01" db="EMBL/GenBank/DDBJ databases">
        <authorList>
            <person name="Muzny D."/>
            <person name="Qin X."/>
            <person name="Deng J."/>
            <person name="Jiang H."/>
            <person name="Liu Y."/>
            <person name="Qu J."/>
            <person name="Song X.-Z."/>
            <person name="Zhang L."/>
            <person name="Thornton R."/>
            <person name="Coyle M."/>
            <person name="Francisco L."/>
            <person name="Jackson L."/>
            <person name="Javaid M."/>
            <person name="Korchina V."/>
            <person name="Kovar C."/>
            <person name="Mata R."/>
            <person name="Mathew T."/>
            <person name="Ngo R."/>
            <person name="Nguyen L."/>
            <person name="Nguyen N."/>
            <person name="Okwuonu G."/>
            <person name="Ongeri F."/>
            <person name="Pham C."/>
            <person name="Simmons D."/>
            <person name="Wilczek-Boney K."/>
            <person name="Hale W."/>
            <person name="Jakkamsetti A."/>
            <person name="Pham P."/>
            <person name="Ruth R."/>
            <person name="San Lucas F."/>
            <person name="Warren J."/>
            <person name="Zhang J."/>
            <person name="Zhao Z."/>
            <person name="Zhou C."/>
            <person name="Zhu D."/>
            <person name="Lee S."/>
            <person name="Bess C."/>
            <person name="Blankenburg K."/>
            <person name="Forbes L."/>
            <person name="Fu Q."/>
            <person name="Gubbala S."/>
            <person name="Hirani K."/>
            <person name="Jayaseelan J.C."/>
            <person name="Lara F."/>
            <person name="Munidasa M."/>
            <person name="Palculict T."/>
            <person name="Patil S."/>
            <person name="Pu L.-L."/>
            <person name="Saada N."/>
            <person name="Tang L."/>
            <person name="Weissenberger G."/>
            <person name="Zhu Y."/>
            <person name="Hemphill L."/>
            <person name="Shang Y."/>
            <person name="Youmans B."/>
            <person name="Ayvaz T."/>
            <person name="Ross M."/>
            <person name="Santibanez J."/>
            <person name="Aqrawi P."/>
            <person name="Gross S."/>
            <person name="Joshi V."/>
            <person name="Fowler G."/>
            <person name="Nazareth L."/>
            <person name="Reid J."/>
            <person name="Worley K."/>
            <person name="Petrosino J."/>
            <person name="Highlander S."/>
            <person name="Gibbs R."/>
        </authorList>
    </citation>
    <scope>NUCLEOTIDE SEQUENCE [LARGE SCALE GENOMIC DNA]</scope>
    <source>
        <strain evidence="8 9">DSM 16608</strain>
    </source>
</reference>
<dbReference type="InterPro" id="IPR032808">
    <property type="entry name" value="DoxX"/>
</dbReference>
<keyword evidence="6 7" id="KW-0472">Membrane</keyword>
<evidence type="ECO:0000256" key="3">
    <source>
        <dbReference type="ARBA" id="ARBA00022475"/>
    </source>
</evidence>
<evidence type="ECO:0000313" key="9">
    <source>
        <dbReference type="Proteomes" id="UP000005697"/>
    </source>
</evidence>
<dbReference type="HOGENOM" id="CLU_058421_6_5_10"/>
<evidence type="ECO:0000256" key="6">
    <source>
        <dbReference type="ARBA" id="ARBA00023136"/>
    </source>
</evidence>
<comment type="caution">
    <text evidence="8">The sequence shown here is derived from an EMBL/GenBank/DDBJ whole genome shotgun (WGS) entry which is preliminary data.</text>
</comment>
<protein>
    <submittedName>
        <fullName evidence="8">DoxX family protein</fullName>
    </submittedName>
</protein>
<keyword evidence="3" id="KW-1003">Cell membrane</keyword>
<gene>
    <name evidence="8" type="ORF">HMPREF9141_1284</name>
</gene>
<comment type="similarity">
    <text evidence="2">Belongs to the DoxX family.</text>
</comment>
<keyword evidence="5 7" id="KW-1133">Transmembrane helix</keyword>
<comment type="subcellular location">
    <subcellularLocation>
        <location evidence="1">Cell membrane</location>
        <topology evidence="1">Multi-pass membrane protein</topology>
    </subcellularLocation>
</comment>
<evidence type="ECO:0000256" key="2">
    <source>
        <dbReference type="ARBA" id="ARBA00006679"/>
    </source>
</evidence>
<accession>F0F6R2</accession>
<dbReference type="EMBL" id="AEWX01000017">
    <property type="protein sequence ID" value="EGC20344.1"/>
    <property type="molecule type" value="Genomic_DNA"/>
</dbReference>
<evidence type="ECO:0000256" key="4">
    <source>
        <dbReference type="ARBA" id="ARBA00022692"/>
    </source>
</evidence>
<feature type="transmembrane region" description="Helical" evidence="7">
    <location>
        <begin position="60"/>
        <end position="81"/>
    </location>
</feature>
<dbReference type="InterPro" id="IPR051907">
    <property type="entry name" value="DoxX-like_oxidoreductase"/>
</dbReference>
<keyword evidence="4 7" id="KW-0812">Transmembrane</keyword>
<dbReference type="AlphaFoldDB" id="F0F6R2"/>
<dbReference type="OrthoDB" id="9813193at2"/>
<dbReference type="PANTHER" id="PTHR33452">
    <property type="entry name" value="OXIDOREDUCTASE CATD-RELATED"/>
    <property type="match status" value="1"/>
</dbReference>
<sequence>MKSLRLLFPETPKSPKTSCILLASRLIFGLTFAGHGLDKLNHFAETAAHFPAPFGMSGDAAVALTIFGELVCGVAFALGFLTRLPLLPMILTMPVAFATVHGGSVNAGEPAFLYLVVFLLSWFAGAGKYSFDDFVADRMKHVN</sequence>
<dbReference type="PANTHER" id="PTHR33452:SF1">
    <property type="entry name" value="INNER MEMBRANE PROTEIN YPHA-RELATED"/>
    <property type="match status" value="1"/>
</dbReference>